<dbReference type="RefSeq" id="WP_065279972.1">
    <property type="nucleotide sequence ID" value="NZ_CP016286.1"/>
</dbReference>
<sequence length="169" mass="19697">MDCTDPQNCTYTEKEKEHWSKPIRAQALELAISAVSEAWAILDVELQKDGFDDRIPPFEGGSRYAYYCDLDTQTLEDSDSVYFNSPDRKRKIDDRDLRYFETCFKVHDYFSPRIRALAFRTLAKDLVSVASVKREEDLQDALSRIALNSDGSVNVFFTYENYRPYFPLD</sequence>
<reference evidence="1 2" key="1">
    <citation type="submission" date="2016-06" db="EMBL/GenBank/DDBJ databases">
        <title>Microsymbionts genomes from the relict species Vavilovia formosa.</title>
        <authorList>
            <person name="Chirak E."/>
            <person name="Kimeklis A."/>
            <person name="Andronov E."/>
        </authorList>
    </citation>
    <scope>NUCLEOTIDE SEQUENCE [LARGE SCALE GENOMIC DNA]</scope>
    <source>
        <strain evidence="1 2">Vaf10</strain>
    </source>
</reference>
<evidence type="ECO:0000313" key="2">
    <source>
        <dbReference type="Proteomes" id="UP000092691"/>
    </source>
</evidence>
<dbReference type="AlphaFoldDB" id="A0A1B1C768"/>
<dbReference type="Proteomes" id="UP000092691">
    <property type="component" value="Chromosome"/>
</dbReference>
<evidence type="ECO:0000313" key="1">
    <source>
        <dbReference type="EMBL" id="ANP85597.1"/>
    </source>
</evidence>
<proteinExistence type="predicted"/>
<accession>A0A1B1C768</accession>
<dbReference type="OrthoDB" id="8452964at2"/>
<name>A0A1B1C768_RHILE</name>
<gene>
    <name evidence="1" type="ORF">BA011_07530</name>
</gene>
<protein>
    <submittedName>
        <fullName evidence="1">Uncharacterized protein</fullName>
    </submittedName>
</protein>
<organism evidence="1 2">
    <name type="scientific">Rhizobium leguminosarum</name>
    <dbReference type="NCBI Taxonomy" id="384"/>
    <lineage>
        <taxon>Bacteria</taxon>
        <taxon>Pseudomonadati</taxon>
        <taxon>Pseudomonadota</taxon>
        <taxon>Alphaproteobacteria</taxon>
        <taxon>Hyphomicrobiales</taxon>
        <taxon>Rhizobiaceae</taxon>
        <taxon>Rhizobium/Agrobacterium group</taxon>
        <taxon>Rhizobium</taxon>
    </lineage>
</organism>
<dbReference type="EMBL" id="CP016286">
    <property type="protein sequence ID" value="ANP85597.1"/>
    <property type="molecule type" value="Genomic_DNA"/>
</dbReference>